<reference evidence="3" key="1">
    <citation type="submission" date="2016-05" db="EMBL/GenBank/DDBJ databases">
        <title>Comparative genomics of biotechnologically important yeasts.</title>
        <authorList>
            <consortium name="DOE Joint Genome Institute"/>
            <person name="Riley R."/>
            <person name="Haridas S."/>
            <person name="Wolfe K.H."/>
            <person name="Lopes M.R."/>
            <person name="Hittinger C.T."/>
            <person name="Goker M."/>
            <person name="Salamov A."/>
            <person name="Wisecaver J."/>
            <person name="Long T.M."/>
            <person name="Aerts A.L."/>
            <person name="Barry K."/>
            <person name="Choi C."/>
            <person name="Clum A."/>
            <person name="Coughlan A.Y."/>
            <person name="Deshpande S."/>
            <person name="Douglass A.P."/>
            <person name="Hanson S.J."/>
            <person name="Klenk H.-P."/>
            <person name="Labutti K."/>
            <person name="Lapidus A."/>
            <person name="Lindquist E."/>
            <person name="Lipzen A."/>
            <person name="Meier-Kolthoff J.P."/>
            <person name="Ohm R.A."/>
            <person name="Otillar R.P."/>
            <person name="Pangilinan J."/>
            <person name="Peng Y."/>
            <person name="Rokas A."/>
            <person name="Rosa C.A."/>
            <person name="Scheuner C."/>
            <person name="Sibirny A.A."/>
            <person name="Slot J.C."/>
            <person name="Stielow J.B."/>
            <person name="Sun H."/>
            <person name="Kurtzman C.P."/>
            <person name="Blackwell M."/>
            <person name="Grigoriev I.V."/>
            <person name="Jeffries T.W."/>
        </authorList>
    </citation>
    <scope>NUCLEOTIDE SEQUENCE [LARGE SCALE GENOMIC DNA]</scope>
    <source>
        <strain evidence="3">NRRL Y-12698</strain>
    </source>
</reference>
<keyword evidence="3" id="KW-1185">Reference proteome</keyword>
<sequence length="441" mass="48817">MAVYSSRRKARVFQNTFTGTDNLLSDDCVAEGKEAVETVTKRQRAMRDVSKLAANKKNKASSKSTTTQRQIRENPQEMGEVFFKNEPVSERAKSMASMEPSTAMGKRSNAKRKAGADKVKGGKKEKPVPNETVGEVIGLKRTGECGKQAKPKNRDQSSKGIAQTKKKPTERDFVSRTNIMDEWDVIPPVSSQTAVKRRSKIQPVLQCGAHLATIESPPVKKQRERADNTTFREKNGLPSPEVLLVSEPCPEIISIDSITRLAVPSALYISDTALFPKATSTPHNSSVLYTQGNLPNFPLENGTLLLAIEYLDSKNEDPFDLTTEVNRMSEVEKLHVIELAVTQEKTALEIKVSRTSSAKRSKKLRKTVTFKQGGLKESRLEIGKPDPELPMSGTILKSKDKSSTIVNKLKHHKSNIAAPVMRNFHALKELCSGRDPINLLL</sequence>
<name>A0A1E3QUQ0_9ASCO</name>
<protein>
    <submittedName>
        <fullName evidence="2">Uncharacterized protein</fullName>
    </submittedName>
</protein>
<dbReference type="Proteomes" id="UP000094336">
    <property type="component" value="Unassembled WGS sequence"/>
</dbReference>
<evidence type="ECO:0000256" key="1">
    <source>
        <dbReference type="SAM" id="MobiDB-lite"/>
    </source>
</evidence>
<feature type="region of interest" description="Disordered" evidence="1">
    <location>
        <begin position="42"/>
        <end position="71"/>
    </location>
</feature>
<evidence type="ECO:0000313" key="3">
    <source>
        <dbReference type="Proteomes" id="UP000094336"/>
    </source>
</evidence>
<feature type="region of interest" description="Disordered" evidence="1">
    <location>
        <begin position="95"/>
        <end position="171"/>
    </location>
</feature>
<accession>A0A1E3QUQ0</accession>
<dbReference type="RefSeq" id="XP_018986729.1">
    <property type="nucleotide sequence ID" value="XM_019126963.1"/>
</dbReference>
<dbReference type="EMBL" id="KV454428">
    <property type="protein sequence ID" value="ODQ81401.1"/>
    <property type="molecule type" value="Genomic_DNA"/>
</dbReference>
<feature type="compositionally biased region" description="Basic and acidic residues" evidence="1">
    <location>
        <begin position="114"/>
        <end position="128"/>
    </location>
</feature>
<organism evidence="2 3">
    <name type="scientific">Babjeviella inositovora NRRL Y-12698</name>
    <dbReference type="NCBI Taxonomy" id="984486"/>
    <lineage>
        <taxon>Eukaryota</taxon>
        <taxon>Fungi</taxon>
        <taxon>Dikarya</taxon>
        <taxon>Ascomycota</taxon>
        <taxon>Saccharomycotina</taxon>
        <taxon>Pichiomycetes</taxon>
        <taxon>Serinales incertae sedis</taxon>
        <taxon>Babjeviella</taxon>
    </lineage>
</organism>
<evidence type="ECO:0000313" key="2">
    <source>
        <dbReference type="EMBL" id="ODQ81401.1"/>
    </source>
</evidence>
<dbReference type="GeneID" id="30144817"/>
<gene>
    <name evidence="2" type="ORF">BABINDRAFT_124095</name>
</gene>
<dbReference type="AlphaFoldDB" id="A0A1E3QUQ0"/>
<proteinExistence type="predicted"/>